<gene>
    <name evidence="2" type="ORF">GCM10007414_23560</name>
</gene>
<dbReference type="Gene3D" id="3.30.750.24">
    <property type="entry name" value="STAS domain"/>
    <property type="match status" value="1"/>
</dbReference>
<protein>
    <submittedName>
        <fullName evidence="2">STAS domain-containing protein</fullName>
    </submittedName>
</protein>
<dbReference type="PROSITE" id="PS50801">
    <property type="entry name" value="STAS"/>
    <property type="match status" value="1"/>
</dbReference>
<sequence>MSISSLLNQQSGQLIISVTGRFDYSLHRDFRACYEHVAIEGLQLVLDLSKAEYMDSSALGMMLLLKEHAEKCQALALTVSKPSPAVLKILEIANFDKLLQIEN</sequence>
<keyword evidence="3" id="KW-1185">Reference proteome</keyword>
<evidence type="ECO:0000259" key="1">
    <source>
        <dbReference type="PROSITE" id="PS50801"/>
    </source>
</evidence>
<organism evidence="2 3">
    <name type="scientific">Agarivorans gilvus</name>
    <dbReference type="NCBI Taxonomy" id="680279"/>
    <lineage>
        <taxon>Bacteria</taxon>
        <taxon>Pseudomonadati</taxon>
        <taxon>Pseudomonadota</taxon>
        <taxon>Gammaproteobacteria</taxon>
        <taxon>Alteromonadales</taxon>
        <taxon>Alteromonadaceae</taxon>
        <taxon>Agarivorans</taxon>
    </lineage>
</organism>
<proteinExistence type="predicted"/>
<dbReference type="InterPro" id="IPR002645">
    <property type="entry name" value="STAS_dom"/>
</dbReference>
<comment type="caution">
    <text evidence="2">The sequence shown here is derived from an EMBL/GenBank/DDBJ whole genome shotgun (WGS) entry which is preliminary data.</text>
</comment>
<dbReference type="RefSeq" id="WP_055734712.1">
    <property type="nucleotide sequence ID" value="NZ_BMDY01000013.1"/>
</dbReference>
<reference evidence="3" key="1">
    <citation type="journal article" date="2019" name="Int. J. Syst. Evol. Microbiol.">
        <title>The Global Catalogue of Microorganisms (GCM) 10K type strain sequencing project: providing services to taxonomists for standard genome sequencing and annotation.</title>
        <authorList>
            <consortium name="The Broad Institute Genomics Platform"/>
            <consortium name="The Broad Institute Genome Sequencing Center for Infectious Disease"/>
            <person name="Wu L."/>
            <person name="Ma J."/>
        </authorList>
    </citation>
    <scope>NUCLEOTIDE SEQUENCE [LARGE SCALE GENOMIC DNA]</scope>
    <source>
        <strain evidence="3">CGMCC 1.10131</strain>
    </source>
</reference>
<evidence type="ECO:0000313" key="2">
    <source>
        <dbReference type="EMBL" id="GGB09475.1"/>
    </source>
</evidence>
<dbReference type="EMBL" id="BMDY01000013">
    <property type="protein sequence ID" value="GGB09475.1"/>
    <property type="molecule type" value="Genomic_DNA"/>
</dbReference>
<accession>A0ABQ1I3I0</accession>
<dbReference type="CDD" id="cd07043">
    <property type="entry name" value="STAS_anti-anti-sigma_factors"/>
    <property type="match status" value="1"/>
</dbReference>
<dbReference type="InterPro" id="IPR036513">
    <property type="entry name" value="STAS_dom_sf"/>
</dbReference>
<dbReference type="PANTHER" id="PTHR33495">
    <property type="entry name" value="ANTI-SIGMA FACTOR ANTAGONIST TM_1081-RELATED-RELATED"/>
    <property type="match status" value="1"/>
</dbReference>
<dbReference type="PANTHER" id="PTHR33495:SF15">
    <property type="entry name" value="STAS DOMAIN-CONTAINING PROTEIN"/>
    <property type="match status" value="1"/>
</dbReference>
<feature type="domain" description="STAS" evidence="1">
    <location>
        <begin position="3"/>
        <end position="103"/>
    </location>
</feature>
<name>A0ABQ1I3I0_9ALTE</name>
<evidence type="ECO:0000313" key="3">
    <source>
        <dbReference type="Proteomes" id="UP000651977"/>
    </source>
</evidence>
<dbReference type="Pfam" id="PF01740">
    <property type="entry name" value="STAS"/>
    <property type="match status" value="1"/>
</dbReference>
<dbReference type="Proteomes" id="UP000651977">
    <property type="component" value="Unassembled WGS sequence"/>
</dbReference>
<dbReference type="SUPFAM" id="SSF52091">
    <property type="entry name" value="SpoIIaa-like"/>
    <property type="match status" value="1"/>
</dbReference>